<dbReference type="GO" id="GO:0055085">
    <property type="term" value="P:transmembrane transport"/>
    <property type="evidence" value="ECO:0007669"/>
    <property type="project" value="InterPro"/>
</dbReference>
<dbReference type="PROSITE" id="PS50928">
    <property type="entry name" value="ABC_TM1"/>
    <property type="match status" value="1"/>
</dbReference>
<dbReference type="CDD" id="cd06261">
    <property type="entry name" value="TM_PBP2"/>
    <property type="match status" value="1"/>
</dbReference>
<dbReference type="PANTHER" id="PTHR30151">
    <property type="entry name" value="ALKANE SULFONATE ABC TRANSPORTER-RELATED, MEMBRANE SUBUNIT"/>
    <property type="match status" value="1"/>
</dbReference>
<evidence type="ECO:0000256" key="6">
    <source>
        <dbReference type="ARBA" id="ARBA00023136"/>
    </source>
</evidence>
<feature type="domain" description="ABC transmembrane type-1" evidence="8">
    <location>
        <begin position="54"/>
        <end position="238"/>
    </location>
</feature>
<comment type="subcellular location">
    <subcellularLocation>
        <location evidence="1 7">Cell membrane</location>
        <topology evidence="1 7">Multi-pass membrane protein</topology>
    </subcellularLocation>
</comment>
<evidence type="ECO:0000256" key="4">
    <source>
        <dbReference type="ARBA" id="ARBA00022692"/>
    </source>
</evidence>
<keyword evidence="4 7" id="KW-0812">Transmembrane</keyword>
<dbReference type="Gene3D" id="1.10.3720.10">
    <property type="entry name" value="MetI-like"/>
    <property type="match status" value="1"/>
</dbReference>
<keyword evidence="10" id="KW-1185">Reference proteome</keyword>
<evidence type="ECO:0000256" key="5">
    <source>
        <dbReference type="ARBA" id="ARBA00022989"/>
    </source>
</evidence>
<organism evidence="9 10">
    <name type="scientific">Thermanaerosceptrum fracticalcis</name>
    <dbReference type="NCBI Taxonomy" id="1712410"/>
    <lineage>
        <taxon>Bacteria</taxon>
        <taxon>Bacillati</taxon>
        <taxon>Bacillota</taxon>
        <taxon>Clostridia</taxon>
        <taxon>Eubacteriales</taxon>
        <taxon>Peptococcaceae</taxon>
        <taxon>Thermanaerosceptrum</taxon>
    </lineage>
</organism>
<dbReference type="EMBL" id="CP045798">
    <property type="protein sequence ID" value="QNB48025.1"/>
    <property type="molecule type" value="Genomic_DNA"/>
</dbReference>
<evidence type="ECO:0000313" key="10">
    <source>
        <dbReference type="Proteomes" id="UP000515847"/>
    </source>
</evidence>
<evidence type="ECO:0000256" key="2">
    <source>
        <dbReference type="ARBA" id="ARBA00022448"/>
    </source>
</evidence>
<evidence type="ECO:0000313" key="9">
    <source>
        <dbReference type="EMBL" id="QNB48025.1"/>
    </source>
</evidence>
<evidence type="ECO:0000259" key="8">
    <source>
        <dbReference type="PROSITE" id="PS50928"/>
    </source>
</evidence>
<evidence type="ECO:0000256" key="7">
    <source>
        <dbReference type="RuleBase" id="RU363032"/>
    </source>
</evidence>
<dbReference type="InterPro" id="IPR000515">
    <property type="entry name" value="MetI-like"/>
</dbReference>
<keyword evidence="3" id="KW-1003">Cell membrane</keyword>
<keyword evidence="6 7" id="KW-0472">Membrane</keyword>
<evidence type="ECO:0000256" key="1">
    <source>
        <dbReference type="ARBA" id="ARBA00004651"/>
    </source>
</evidence>
<accession>A0A7G6E7H1</accession>
<comment type="similarity">
    <text evidence="7">Belongs to the binding-protein-dependent transport system permease family.</text>
</comment>
<keyword evidence="5 7" id="KW-1133">Transmembrane helix</keyword>
<dbReference type="GO" id="GO:0005886">
    <property type="term" value="C:plasma membrane"/>
    <property type="evidence" value="ECO:0007669"/>
    <property type="project" value="UniProtKB-SubCell"/>
</dbReference>
<name>A0A7G6E7H1_THEFR</name>
<dbReference type="OrthoDB" id="9804353at2"/>
<dbReference type="KEGG" id="tfr:BR63_18200"/>
<reference evidence="9 10" key="1">
    <citation type="journal article" date="2019" name="Front. Microbiol.">
        <title>Thermoanaerosceptrum fracticalcis gen. nov. sp. nov., a Novel Fumarate-Fermenting Microorganism From a Deep Fractured Carbonate Aquifer of the US Great Basin.</title>
        <authorList>
            <person name="Hamilton-Brehm S.D."/>
            <person name="Stewart L.E."/>
            <person name="Zavarin M."/>
            <person name="Caldwell M."/>
            <person name="Lawson P.A."/>
            <person name="Onstott T.C."/>
            <person name="Grzymski J."/>
            <person name="Neveux I."/>
            <person name="Lollar B.S."/>
            <person name="Russell C.E."/>
            <person name="Moser D.P."/>
        </authorList>
    </citation>
    <scope>NUCLEOTIDE SEQUENCE [LARGE SCALE GENOMIC DNA]</scope>
    <source>
        <strain evidence="9 10">DRI-13</strain>
    </source>
</reference>
<feature type="transmembrane region" description="Helical" evidence="7">
    <location>
        <begin position="216"/>
        <end position="237"/>
    </location>
</feature>
<protein>
    <submittedName>
        <fullName evidence="9">ABC transporter permease subunit</fullName>
    </submittedName>
</protein>
<dbReference type="SUPFAM" id="SSF161098">
    <property type="entry name" value="MetI-like"/>
    <property type="match status" value="1"/>
</dbReference>
<feature type="transmembrane region" description="Helical" evidence="7">
    <location>
        <begin position="181"/>
        <end position="204"/>
    </location>
</feature>
<dbReference type="InterPro" id="IPR035906">
    <property type="entry name" value="MetI-like_sf"/>
</dbReference>
<gene>
    <name evidence="9" type="ORF">BR63_18200</name>
</gene>
<dbReference type="AlphaFoldDB" id="A0A7G6E7H1"/>
<feature type="transmembrane region" description="Helical" evidence="7">
    <location>
        <begin position="51"/>
        <end position="80"/>
    </location>
</feature>
<proteinExistence type="inferred from homology"/>
<sequence>MLGKMRDYLLALVVIFGSWHLGSSIMAKPFLPTPLAVIQEFSLLLIKGQLLSHFLISSYRVFLSLAISFLLAVPLGLVMGRTPALDRIAAPVIYVLYPLPKSVFLPIIVVFLGLGNLPKIVLICLIVFFQIVVTARDAARNIPLQSLLSLKSLHATTWQTYRHLVWPYCLPKILTSLRVSLGTAIAVLFLAETFASTDGLGYFILDAMERKEYPAMYAGILAMGLLGVITYALVDLIENRFCKWTKY</sequence>
<dbReference type="Proteomes" id="UP000515847">
    <property type="component" value="Chromosome"/>
</dbReference>
<dbReference type="RefSeq" id="WP_034420494.1">
    <property type="nucleotide sequence ID" value="NZ_CP045798.1"/>
</dbReference>
<keyword evidence="2 7" id="KW-0813">Transport</keyword>
<dbReference type="PANTHER" id="PTHR30151:SF0">
    <property type="entry name" value="ABC TRANSPORTER PERMEASE PROTEIN MJ0413-RELATED"/>
    <property type="match status" value="1"/>
</dbReference>
<dbReference type="Pfam" id="PF00528">
    <property type="entry name" value="BPD_transp_1"/>
    <property type="match status" value="1"/>
</dbReference>
<evidence type="ECO:0000256" key="3">
    <source>
        <dbReference type="ARBA" id="ARBA00022475"/>
    </source>
</evidence>